<comment type="caution">
    <text evidence="2">The sequence shown here is derived from an EMBL/GenBank/DDBJ whole genome shotgun (WGS) entry which is preliminary data.</text>
</comment>
<keyword evidence="1" id="KW-0732">Signal</keyword>
<accession>A0A2S9Y3G0</accession>
<dbReference type="OrthoDB" id="9874939at2"/>
<evidence type="ECO:0000256" key="1">
    <source>
        <dbReference type="SAM" id="SignalP"/>
    </source>
</evidence>
<dbReference type="Proteomes" id="UP000238823">
    <property type="component" value="Unassembled WGS sequence"/>
</dbReference>
<evidence type="ECO:0000313" key="2">
    <source>
        <dbReference type="EMBL" id="PRP99601.1"/>
    </source>
</evidence>
<proteinExistence type="predicted"/>
<reference evidence="2 3" key="1">
    <citation type="submission" date="2018-03" db="EMBL/GenBank/DDBJ databases">
        <title>Draft Genome Sequences of the Obligatory Marine Myxobacteria Enhygromyxa salina SWB007.</title>
        <authorList>
            <person name="Poehlein A."/>
            <person name="Moghaddam J.A."/>
            <person name="Harms H."/>
            <person name="Alanjari M."/>
            <person name="Koenig G.M."/>
            <person name="Daniel R."/>
            <person name="Schaeberle T.F."/>
        </authorList>
    </citation>
    <scope>NUCLEOTIDE SEQUENCE [LARGE SCALE GENOMIC DNA]</scope>
    <source>
        <strain evidence="2 3">SWB007</strain>
    </source>
</reference>
<organism evidence="2 3">
    <name type="scientific">Enhygromyxa salina</name>
    <dbReference type="NCBI Taxonomy" id="215803"/>
    <lineage>
        <taxon>Bacteria</taxon>
        <taxon>Pseudomonadati</taxon>
        <taxon>Myxococcota</taxon>
        <taxon>Polyangia</taxon>
        <taxon>Nannocystales</taxon>
        <taxon>Nannocystaceae</taxon>
        <taxon>Enhygromyxa</taxon>
    </lineage>
</organism>
<dbReference type="EMBL" id="PVNL01000120">
    <property type="protein sequence ID" value="PRP99601.1"/>
    <property type="molecule type" value="Genomic_DNA"/>
</dbReference>
<feature type="signal peptide" evidence="1">
    <location>
        <begin position="1"/>
        <end position="18"/>
    </location>
</feature>
<gene>
    <name evidence="2" type="ORF">ENSA7_62390</name>
</gene>
<dbReference type="AlphaFoldDB" id="A0A2S9Y3G0"/>
<feature type="chain" id="PRO_5015635409" description="Lipoprotein" evidence="1">
    <location>
        <begin position="19"/>
        <end position="138"/>
    </location>
</feature>
<evidence type="ECO:0008006" key="4">
    <source>
        <dbReference type="Google" id="ProtNLM"/>
    </source>
</evidence>
<evidence type="ECO:0000313" key="3">
    <source>
        <dbReference type="Proteomes" id="UP000238823"/>
    </source>
</evidence>
<dbReference type="RefSeq" id="WP_106093095.1">
    <property type="nucleotide sequence ID" value="NZ_PVNL01000120.1"/>
</dbReference>
<protein>
    <recommendedName>
        <fullName evidence="4">Lipoprotein</fullName>
    </recommendedName>
</protein>
<name>A0A2S9Y3G0_9BACT</name>
<sequence length="138" mass="14320">MLVMLVTLAMLAGTLGCANVGQWSVSEARTCAPKAAPRVCVSAAPDFGHVVELAGVELLPGECAVAVGEGRGGLVRVETHDPQRARQSSWLNVPRGQATVVEIGEDGKPRRTGRLICDGTPYELGADSVSVGAAGRRE</sequence>